<protein>
    <submittedName>
        <fullName evidence="1">Uncharacterized protein</fullName>
    </submittedName>
</protein>
<evidence type="ECO:0000313" key="2">
    <source>
        <dbReference type="Proteomes" id="UP000481861"/>
    </source>
</evidence>
<dbReference type="AlphaFoldDB" id="A0A7C8M1F6"/>
<reference evidence="1 2" key="1">
    <citation type="submission" date="2020-01" db="EMBL/GenBank/DDBJ databases">
        <authorList>
            <consortium name="DOE Joint Genome Institute"/>
            <person name="Haridas S."/>
            <person name="Albert R."/>
            <person name="Binder M."/>
            <person name="Bloem J."/>
            <person name="Labutti K."/>
            <person name="Salamov A."/>
            <person name="Andreopoulos B."/>
            <person name="Baker S.E."/>
            <person name="Barry K."/>
            <person name="Bills G."/>
            <person name="Bluhm B.H."/>
            <person name="Cannon C."/>
            <person name="Castanera R."/>
            <person name="Culley D.E."/>
            <person name="Daum C."/>
            <person name="Ezra D."/>
            <person name="Gonzalez J.B."/>
            <person name="Henrissat B."/>
            <person name="Kuo A."/>
            <person name="Liang C."/>
            <person name="Lipzen A."/>
            <person name="Lutzoni F."/>
            <person name="Magnuson J."/>
            <person name="Mondo S."/>
            <person name="Nolan M."/>
            <person name="Ohm R."/>
            <person name="Pangilinan J."/>
            <person name="Park H.-J.H."/>
            <person name="Ramirez L."/>
            <person name="Alfaro M."/>
            <person name="Sun H."/>
            <person name="Tritt A."/>
            <person name="Yoshinaga Y."/>
            <person name="Zwiers L.-H.L."/>
            <person name="Turgeon B.G."/>
            <person name="Goodwin S.B."/>
            <person name="Spatafora J.W."/>
            <person name="Crous P.W."/>
            <person name="Grigoriev I.V."/>
        </authorList>
    </citation>
    <scope>NUCLEOTIDE SEQUENCE [LARGE SCALE GENOMIC DNA]</scope>
    <source>
        <strain evidence="1 2">CBS 611.86</strain>
    </source>
</reference>
<keyword evidence="2" id="KW-1185">Reference proteome</keyword>
<comment type="caution">
    <text evidence="1">The sequence shown here is derived from an EMBL/GenBank/DDBJ whole genome shotgun (WGS) entry which is preliminary data.</text>
</comment>
<organism evidence="1 2">
    <name type="scientific">Massariosphaeria phaeospora</name>
    <dbReference type="NCBI Taxonomy" id="100035"/>
    <lineage>
        <taxon>Eukaryota</taxon>
        <taxon>Fungi</taxon>
        <taxon>Dikarya</taxon>
        <taxon>Ascomycota</taxon>
        <taxon>Pezizomycotina</taxon>
        <taxon>Dothideomycetes</taxon>
        <taxon>Pleosporomycetidae</taxon>
        <taxon>Pleosporales</taxon>
        <taxon>Pleosporales incertae sedis</taxon>
        <taxon>Massariosphaeria</taxon>
    </lineage>
</organism>
<sequence length="174" mass="20183">MIIAHRILVRPRGRVTWAKTFQGAKRAGSSSSEQPIFIKSLIARTGNNANCIGSFFTSDNNDIREGFPGNHLYLEPEYTPDPAQAITGIEFQKWWKDQPHLGSPLIPRSGLTDIYMIQKRDANVQDKMVEACIWKPRIWDTFSYLEGRNWPGRSNDIDQDRFKYFILWRTEKGY</sequence>
<gene>
    <name evidence="1" type="ORF">BDV95DRAFT_182604</name>
</gene>
<dbReference type="EMBL" id="JAADJZ010000024">
    <property type="protein sequence ID" value="KAF2867060.1"/>
    <property type="molecule type" value="Genomic_DNA"/>
</dbReference>
<proteinExistence type="predicted"/>
<name>A0A7C8M1F6_9PLEO</name>
<accession>A0A7C8M1F6</accession>
<evidence type="ECO:0000313" key="1">
    <source>
        <dbReference type="EMBL" id="KAF2867060.1"/>
    </source>
</evidence>
<dbReference type="OrthoDB" id="1046782at2759"/>
<dbReference type="Proteomes" id="UP000481861">
    <property type="component" value="Unassembled WGS sequence"/>
</dbReference>